<reference evidence="2" key="1">
    <citation type="submission" date="2023-07" db="EMBL/GenBank/DDBJ databases">
        <title>Sorghum-associated microbial communities from plants grown in Nebraska, USA.</title>
        <authorList>
            <person name="Schachtman D."/>
        </authorList>
    </citation>
    <scope>NUCLEOTIDE SEQUENCE</scope>
    <source>
        <strain evidence="2">BE330</strain>
    </source>
</reference>
<sequence>MLPRQLPQIDPLSCRTVDEEVEVRPTDQQAGALTTAPHLDVREKANEPGG</sequence>
<accession>A0AAE3XDU0</accession>
<gene>
    <name evidence="2" type="ORF">J2Y00_002808</name>
</gene>
<evidence type="ECO:0000313" key="3">
    <source>
        <dbReference type="Proteomes" id="UP001185331"/>
    </source>
</evidence>
<dbReference type="Proteomes" id="UP001185331">
    <property type="component" value="Unassembled WGS sequence"/>
</dbReference>
<proteinExistence type="predicted"/>
<comment type="caution">
    <text evidence="2">The sequence shown here is derived from an EMBL/GenBank/DDBJ whole genome shotgun (WGS) entry which is preliminary data.</text>
</comment>
<dbReference type="EMBL" id="JAVDQK010000006">
    <property type="protein sequence ID" value="MDR6219211.1"/>
    <property type="molecule type" value="Genomic_DNA"/>
</dbReference>
<organism evidence="2 3">
    <name type="scientific">Deinococcus soli</name>
    <name type="common">ex Cha et al. 2016</name>
    <dbReference type="NCBI Taxonomy" id="1309411"/>
    <lineage>
        <taxon>Bacteria</taxon>
        <taxon>Thermotogati</taxon>
        <taxon>Deinococcota</taxon>
        <taxon>Deinococci</taxon>
        <taxon>Deinococcales</taxon>
        <taxon>Deinococcaceae</taxon>
        <taxon>Deinococcus</taxon>
    </lineage>
</organism>
<feature type="region of interest" description="Disordered" evidence="1">
    <location>
        <begin position="17"/>
        <end position="50"/>
    </location>
</feature>
<evidence type="ECO:0000313" key="2">
    <source>
        <dbReference type="EMBL" id="MDR6219211.1"/>
    </source>
</evidence>
<evidence type="ECO:0000256" key="1">
    <source>
        <dbReference type="SAM" id="MobiDB-lite"/>
    </source>
</evidence>
<name>A0AAE3XDU0_9DEIO</name>
<dbReference type="RefSeq" id="WP_309855391.1">
    <property type="nucleotide sequence ID" value="NZ_JAVDQJ010000006.1"/>
</dbReference>
<feature type="compositionally biased region" description="Basic and acidic residues" evidence="1">
    <location>
        <begin position="39"/>
        <end position="50"/>
    </location>
</feature>
<dbReference type="AlphaFoldDB" id="A0AAE3XDU0"/>
<protein>
    <submittedName>
        <fullName evidence="2">Uncharacterized protein</fullName>
    </submittedName>
</protein>